<dbReference type="STRING" id="1271860.SAMN05216174_10946"/>
<sequence>MNIFAKAVVLVAGATAATVLLGAPASADNGDNQPGCQNTEICFWYDTYSTIEKQFWNTNWSHSNYKFMINGSSYVVSNQNLHDNAHDITNKDTQCWVSVGNIDQYGNWVWQHYANDWSRRFLGALANKNDAHVRDHNPNCS</sequence>
<reference evidence="3" key="1">
    <citation type="submission" date="2016-10" db="EMBL/GenBank/DDBJ databases">
        <authorList>
            <person name="Varghese N."/>
            <person name="Submissions S."/>
        </authorList>
    </citation>
    <scope>NUCLEOTIDE SEQUENCE [LARGE SCALE GENOMIC DNA]</scope>
    <source>
        <strain evidence="3">IBRC-M 10403</strain>
    </source>
</reference>
<proteinExistence type="predicted"/>
<feature type="signal peptide" evidence="1">
    <location>
        <begin position="1"/>
        <end position="27"/>
    </location>
</feature>
<dbReference type="OrthoDB" id="3388699at2"/>
<protein>
    <recommendedName>
        <fullName evidence="4">Peptidase inhibitor family I36</fullName>
    </recommendedName>
</protein>
<organism evidence="2 3">
    <name type="scientific">Actinokineospora iranica</name>
    <dbReference type="NCBI Taxonomy" id="1271860"/>
    <lineage>
        <taxon>Bacteria</taxon>
        <taxon>Bacillati</taxon>
        <taxon>Actinomycetota</taxon>
        <taxon>Actinomycetes</taxon>
        <taxon>Pseudonocardiales</taxon>
        <taxon>Pseudonocardiaceae</taxon>
        <taxon>Actinokineospora</taxon>
    </lineage>
</organism>
<evidence type="ECO:0008006" key="4">
    <source>
        <dbReference type="Google" id="ProtNLM"/>
    </source>
</evidence>
<evidence type="ECO:0000313" key="3">
    <source>
        <dbReference type="Proteomes" id="UP000199501"/>
    </source>
</evidence>
<feature type="chain" id="PRO_5011775250" description="Peptidase inhibitor family I36" evidence="1">
    <location>
        <begin position="28"/>
        <end position="141"/>
    </location>
</feature>
<evidence type="ECO:0000313" key="2">
    <source>
        <dbReference type="EMBL" id="SDD25916.1"/>
    </source>
</evidence>
<keyword evidence="1" id="KW-0732">Signal</keyword>
<gene>
    <name evidence="2" type="ORF">SAMN05216174_10946</name>
</gene>
<dbReference type="RefSeq" id="WP_091452629.1">
    <property type="nucleotide sequence ID" value="NZ_FMZZ01000009.1"/>
</dbReference>
<dbReference type="EMBL" id="FMZZ01000009">
    <property type="protein sequence ID" value="SDD25916.1"/>
    <property type="molecule type" value="Genomic_DNA"/>
</dbReference>
<dbReference type="Proteomes" id="UP000199501">
    <property type="component" value="Unassembled WGS sequence"/>
</dbReference>
<name>A0A1G6TBJ5_9PSEU</name>
<dbReference type="AlphaFoldDB" id="A0A1G6TBJ5"/>
<accession>A0A1G6TBJ5</accession>
<evidence type="ECO:0000256" key="1">
    <source>
        <dbReference type="SAM" id="SignalP"/>
    </source>
</evidence>
<keyword evidence="3" id="KW-1185">Reference proteome</keyword>